<evidence type="ECO:0000313" key="4">
    <source>
        <dbReference type="EMBL" id="RZI46888.1"/>
    </source>
</evidence>
<dbReference type="Pfam" id="PF00216">
    <property type="entry name" value="Bac_DNA_binding"/>
    <property type="match status" value="1"/>
</dbReference>
<evidence type="ECO:0000256" key="1">
    <source>
        <dbReference type="ARBA" id="ARBA00010529"/>
    </source>
</evidence>
<dbReference type="EMBL" id="SCFB01000002">
    <property type="protein sequence ID" value="RZI46888.1"/>
    <property type="molecule type" value="Genomic_DNA"/>
</dbReference>
<gene>
    <name evidence="4" type="ORF">EQU50_01300</name>
</gene>
<protein>
    <submittedName>
        <fullName evidence="4">Integration host factor subunit alpha</fullName>
    </submittedName>
</protein>
<dbReference type="GO" id="GO:0003677">
    <property type="term" value="F:DNA binding"/>
    <property type="evidence" value="ECO:0007669"/>
    <property type="project" value="UniProtKB-KW"/>
</dbReference>
<comment type="similarity">
    <text evidence="1 3">Belongs to the bacterial histone-like protein family.</text>
</comment>
<name>A0A4Q7DKH9_9PROT</name>
<dbReference type="SUPFAM" id="SSF47729">
    <property type="entry name" value="IHF-like DNA-binding proteins"/>
    <property type="match status" value="1"/>
</dbReference>
<dbReference type="SMART" id="SM00411">
    <property type="entry name" value="BHL"/>
    <property type="match status" value="1"/>
</dbReference>
<evidence type="ECO:0000256" key="2">
    <source>
        <dbReference type="ARBA" id="ARBA00023125"/>
    </source>
</evidence>
<reference evidence="4 5" key="1">
    <citation type="submission" date="2018-10" db="EMBL/GenBank/DDBJ databases">
        <title>An updated phylogeny of the Alphaproteobacteria reveals that the parasitic Rickettsiales and Holosporales have independent origins.</title>
        <authorList>
            <person name="Munoz-Gomez S.A."/>
            <person name="Hess S."/>
            <person name="Burger G."/>
            <person name="Lang B.F."/>
            <person name="Susko E."/>
            <person name="Slamovits C.H."/>
            <person name="Roger A.J."/>
        </authorList>
    </citation>
    <scope>NUCLEOTIDE SEQUENCE [LARGE SCALE GENOMIC DNA]</scope>
    <source>
        <strain evidence="4">HOLO01</strain>
    </source>
</reference>
<evidence type="ECO:0000256" key="3">
    <source>
        <dbReference type="RuleBase" id="RU003939"/>
    </source>
</evidence>
<accession>A0A4Q7DKH9</accession>
<proteinExistence type="inferred from homology"/>
<dbReference type="PRINTS" id="PR01727">
    <property type="entry name" value="DNABINDINGHU"/>
</dbReference>
<dbReference type="GO" id="GO:0005829">
    <property type="term" value="C:cytosol"/>
    <property type="evidence" value="ECO:0007669"/>
    <property type="project" value="TreeGrafter"/>
</dbReference>
<dbReference type="GO" id="GO:0030527">
    <property type="term" value="F:structural constituent of chromatin"/>
    <property type="evidence" value="ECO:0007669"/>
    <property type="project" value="InterPro"/>
</dbReference>
<dbReference type="PANTHER" id="PTHR33175">
    <property type="entry name" value="DNA-BINDING PROTEIN HU"/>
    <property type="match status" value="1"/>
</dbReference>
<dbReference type="OrthoDB" id="9797747at2"/>
<dbReference type="InterPro" id="IPR000119">
    <property type="entry name" value="Hist_DNA-bd"/>
</dbReference>
<dbReference type="PANTHER" id="PTHR33175:SF2">
    <property type="entry name" value="INTEGRATION HOST FACTOR SUBUNIT ALPHA"/>
    <property type="match status" value="1"/>
</dbReference>
<keyword evidence="5" id="KW-1185">Reference proteome</keyword>
<dbReference type="Gene3D" id="4.10.520.10">
    <property type="entry name" value="IHF-like DNA-binding proteins"/>
    <property type="match status" value="1"/>
</dbReference>
<sequence>MGEWKGTAQAVTANKPPTGITSTLGRAEITQVFCEKLSLDKKTASNVLETLVDSLVDRFKQGKSLKIQGLGTFAVHEKKSRPGLNPKTKEKVTVPSRRVVRMRPSPTLQKRLNDDV</sequence>
<evidence type="ECO:0000313" key="5">
    <source>
        <dbReference type="Proteomes" id="UP000293550"/>
    </source>
</evidence>
<dbReference type="InterPro" id="IPR010992">
    <property type="entry name" value="IHF-like_DNA-bd_dom_sf"/>
</dbReference>
<dbReference type="AlphaFoldDB" id="A0A4Q7DKH9"/>
<keyword evidence="2" id="KW-0238">DNA-binding</keyword>
<comment type="caution">
    <text evidence="4">The sequence shown here is derived from an EMBL/GenBank/DDBJ whole genome shotgun (WGS) entry which is preliminary data.</text>
</comment>
<dbReference type="Proteomes" id="UP000293550">
    <property type="component" value="Unassembled WGS sequence"/>
</dbReference>
<organism evidence="4 5">
    <name type="scientific">Candidatus Finniella inopinata</name>
    <dbReference type="NCBI Taxonomy" id="1696036"/>
    <lineage>
        <taxon>Bacteria</taxon>
        <taxon>Pseudomonadati</taxon>
        <taxon>Pseudomonadota</taxon>
        <taxon>Alphaproteobacteria</taxon>
        <taxon>Holosporales</taxon>
        <taxon>Candidatus Paracaedibacteraceae</taxon>
        <taxon>Candidatus Finniella</taxon>
    </lineage>
</organism>